<dbReference type="PANTHER" id="PTHR37012:SF2">
    <property type="entry name" value="BZIP DOMAIN-CONTAINING PROTEIN-RELATED"/>
    <property type="match status" value="1"/>
</dbReference>
<dbReference type="Gene3D" id="1.20.5.170">
    <property type="match status" value="1"/>
</dbReference>
<dbReference type="Pfam" id="PF11905">
    <property type="entry name" value="DUF3425"/>
    <property type="match status" value="1"/>
</dbReference>
<evidence type="ECO:0008006" key="5">
    <source>
        <dbReference type="Google" id="ProtNLM"/>
    </source>
</evidence>
<proteinExistence type="predicted"/>
<dbReference type="CDD" id="cd14688">
    <property type="entry name" value="bZIP_YAP"/>
    <property type="match status" value="1"/>
</dbReference>
<reference evidence="4" key="1">
    <citation type="submission" date="2019-04" db="EMBL/GenBank/DDBJ databases">
        <title>Friends and foes A comparative genomics studyof 23 Aspergillus species from section Flavi.</title>
        <authorList>
            <consortium name="DOE Joint Genome Institute"/>
            <person name="Kjaerbolling I."/>
            <person name="Vesth T."/>
            <person name="Frisvad J.C."/>
            <person name="Nybo J.L."/>
            <person name="Theobald S."/>
            <person name="Kildgaard S."/>
            <person name="Isbrandt T."/>
            <person name="Kuo A."/>
            <person name="Sato A."/>
            <person name="Lyhne E.K."/>
            <person name="Kogle M.E."/>
            <person name="Wiebenga A."/>
            <person name="Kun R.S."/>
            <person name="Lubbers R.J."/>
            <person name="Makela M.R."/>
            <person name="Barry K."/>
            <person name="Chovatia M."/>
            <person name="Clum A."/>
            <person name="Daum C."/>
            <person name="Haridas S."/>
            <person name="He G."/>
            <person name="LaButti K."/>
            <person name="Lipzen A."/>
            <person name="Mondo S."/>
            <person name="Riley R."/>
            <person name="Salamov A."/>
            <person name="Simmons B.A."/>
            <person name="Magnuson J.K."/>
            <person name="Henrissat B."/>
            <person name="Mortensen U.H."/>
            <person name="Larsen T.O."/>
            <person name="Devries R.P."/>
            <person name="Grigoriev I.V."/>
            <person name="Machida M."/>
            <person name="Baker S.E."/>
            <person name="Andersen M.R."/>
        </authorList>
    </citation>
    <scope>NUCLEOTIDE SEQUENCE [LARGE SCALE GENOMIC DNA]</scope>
    <source>
        <strain evidence="4">CBS 553.77</strain>
    </source>
</reference>
<dbReference type="SUPFAM" id="SSF57959">
    <property type="entry name" value="Leucine zipper domain"/>
    <property type="match status" value="1"/>
</dbReference>
<protein>
    <recommendedName>
        <fullName evidence="5">BZIP transcription factor</fullName>
    </recommendedName>
</protein>
<keyword evidence="4" id="KW-1185">Reference proteome</keyword>
<feature type="region of interest" description="Disordered" evidence="2">
    <location>
        <begin position="153"/>
        <end position="185"/>
    </location>
</feature>
<sequence>MANRLPPLNDVAPSPALESVNLDPDYVKLEDSPTPSALTSVEADTETPAPDNGGPAGRKRKLNSTSARGVANLTPEQLAKKRANDRQAQRAIRERTKAHIDALEQRVRELSSQKPFLDLQAVLKQNEAIRTENREIRQGLKAILDVVQPLVGKQDAPSSSKSDHSCNPPVSAAAPPGTHSVPPLCTTPPFTQSTSYFGDSRPTSVEASARIETSSSTHSAPLLSAIRGDSATNGASASFRIAFDYQRHNLTHGLDFGNDERMGFSFLLDASQQVPKVEGFRRSSGNFHTPPMNLYPSPIHGSMAGESLPAYMTPIRNIAPTCTLDAILLDFLHHRQREAASGVPKQKLVGPLYPSVSSLLNPERGAYSHPLSKVFTDILRTFPDISSLPEQVAVLYSMFLLMRWQIYPTPENYDRLPEWLTPRPSQILTSHPAWIDYLPWPRMRDRVVMSHQDYPFDNWFLPFTRTLSVNWPYEETDCLLSTGGSDDLIINPVFERHIRNLSNWSLGSAFAEAFPALAETAKIKNNP</sequence>
<evidence type="ECO:0000256" key="2">
    <source>
        <dbReference type="SAM" id="MobiDB-lite"/>
    </source>
</evidence>
<feature type="region of interest" description="Disordered" evidence="2">
    <location>
        <begin position="1"/>
        <end position="70"/>
    </location>
</feature>
<dbReference type="OrthoDB" id="4161589at2759"/>
<gene>
    <name evidence="3" type="ORF">BDV28DRAFT_134612</name>
</gene>
<dbReference type="AlphaFoldDB" id="A0A5N6Z6G8"/>
<keyword evidence="1" id="KW-0175">Coiled coil</keyword>
<dbReference type="PANTHER" id="PTHR37012">
    <property type="entry name" value="B-ZIP TRANSCRIPTION FACTOR (EUROFUNG)-RELATED"/>
    <property type="match status" value="1"/>
</dbReference>
<evidence type="ECO:0000313" key="3">
    <source>
        <dbReference type="EMBL" id="KAE8352723.1"/>
    </source>
</evidence>
<dbReference type="InterPro" id="IPR021833">
    <property type="entry name" value="DUF3425"/>
</dbReference>
<accession>A0A5N6Z6G8</accession>
<dbReference type="Proteomes" id="UP000327118">
    <property type="component" value="Unassembled WGS sequence"/>
</dbReference>
<organism evidence="3 4">
    <name type="scientific">Aspergillus coremiiformis</name>
    <dbReference type="NCBI Taxonomy" id="138285"/>
    <lineage>
        <taxon>Eukaryota</taxon>
        <taxon>Fungi</taxon>
        <taxon>Dikarya</taxon>
        <taxon>Ascomycota</taxon>
        <taxon>Pezizomycotina</taxon>
        <taxon>Eurotiomycetes</taxon>
        <taxon>Eurotiomycetidae</taxon>
        <taxon>Eurotiales</taxon>
        <taxon>Aspergillaceae</taxon>
        <taxon>Aspergillus</taxon>
        <taxon>Aspergillus subgen. Circumdati</taxon>
    </lineage>
</organism>
<feature type="coiled-coil region" evidence="1">
    <location>
        <begin position="93"/>
        <end position="120"/>
    </location>
</feature>
<name>A0A5N6Z6G8_9EURO</name>
<dbReference type="InterPro" id="IPR046347">
    <property type="entry name" value="bZIP_sf"/>
</dbReference>
<evidence type="ECO:0000313" key="4">
    <source>
        <dbReference type="Proteomes" id="UP000327118"/>
    </source>
</evidence>
<evidence type="ECO:0000256" key="1">
    <source>
        <dbReference type="SAM" id="Coils"/>
    </source>
</evidence>
<dbReference type="GO" id="GO:0003700">
    <property type="term" value="F:DNA-binding transcription factor activity"/>
    <property type="evidence" value="ECO:0007669"/>
    <property type="project" value="InterPro"/>
</dbReference>
<dbReference type="EMBL" id="ML739120">
    <property type="protein sequence ID" value="KAE8352723.1"/>
    <property type="molecule type" value="Genomic_DNA"/>
</dbReference>